<evidence type="ECO:0000313" key="5">
    <source>
        <dbReference type="Proteomes" id="UP000234525"/>
    </source>
</evidence>
<reference evidence="3" key="2">
    <citation type="submission" date="2017-03" db="EMBL/GenBank/DDBJ databases">
        <authorList>
            <person name="Afonso C.L."/>
            <person name="Miller P.J."/>
            <person name="Scott M.A."/>
            <person name="Spackman E."/>
            <person name="Goraichik I."/>
            <person name="Dimitrov K.M."/>
            <person name="Suarez D.L."/>
            <person name="Swayne D.E."/>
        </authorList>
    </citation>
    <scope>NUCLEOTIDE SEQUENCE [LARGE SCALE GENOMIC DNA]</scope>
    <source>
        <strain evidence="3">ATCC 9175</strain>
    </source>
</reference>
<feature type="transmembrane region" description="Helical" evidence="1">
    <location>
        <begin position="104"/>
        <end position="121"/>
    </location>
</feature>
<keyword evidence="1" id="KW-0812">Transmembrane</keyword>
<dbReference type="Proteomes" id="UP000217881">
    <property type="component" value="Unassembled WGS sequence"/>
</dbReference>
<dbReference type="Pfam" id="PF22765">
    <property type="entry name" value="DUF7010"/>
    <property type="match status" value="1"/>
</dbReference>
<feature type="transmembrane region" description="Helical" evidence="1">
    <location>
        <begin position="154"/>
        <end position="172"/>
    </location>
</feature>
<evidence type="ECO:0000313" key="3">
    <source>
        <dbReference type="EMBL" id="SMX65450.1"/>
    </source>
</evidence>
<feature type="transmembrane region" description="Helical" evidence="1">
    <location>
        <begin position="21"/>
        <end position="38"/>
    </location>
</feature>
<name>A0A2A3ZNK9_BREAU</name>
<feature type="transmembrane region" description="Helical" evidence="1">
    <location>
        <begin position="128"/>
        <end position="148"/>
    </location>
</feature>
<dbReference type="EMBL" id="FXZB01000002">
    <property type="protein sequence ID" value="SMX65450.1"/>
    <property type="molecule type" value="Genomic_DNA"/>
</dbReference>
<evidence type="ECO:0000256" key="1">
    <source>
        <dbReference type="SAM" id="Phobius"/>
    </source>
</evidence>
<keyword evidence="5" id="KW-1185">Reference proteome</keyword>
<dbReference type="Proteomes" id="UP000234525">
    <property type="component" value="Unassembled WGS sequence"/>
</dbReference>
<reference evidence="2 4" key="1">
    <citation type="journal article" date="2017" name="Elife">
        <title>Extensive horizontal gene transfer in cheese-associated bacteria.</title>
        <authorList>
            <person name="Bonham K.S."/>
            <person name="Wolfe B.E."/>
            <person name="Dutton R.J."/>
        </authorList>
    </citation>
    <scope>NUCLEOTIDE SEQUENCE [LARGE SCALE GENOMIC DNA]</scope>
    <source>
        <strain evidence="2 4">738_8</strain>
    </source>
</reference>
<dbReference type="InterPro" id="IPR053824">
    <property type="entry name" value="DUF7010"/>
</dbReference>
<accession>A0A2H1HRF8</accession>
<organism evidence="2 4">
    <name type="scientific">Brevibacterium aurantiacum</name>
    <dbReference type="NCBI Taxonomy" id="273384"/>
    <lineage>
        <taxon>Bacteria</taxon>
        <taxon>Bacillati</taxon>
        <taxon>Actinomycetota</taxon>
        <taxon>Actinomycetes</taxon>
        <taxon>Micrococcales</taxon>
        <taxon>Brevibacteriaceae</taxon>
        <taxon>Brevibacterium</taxon>
    </lineage>
</organism>
<evidence type="ECO:0000313" key="4">
    <source>
        <dbReference type="Proteomes" id="UP000217881"/>
    </source>
</evidence>
<gene>
    <name evidence="3" type="ORF">BAUR9175_00344</name>
    <name evidence="2" type="ORF">CIK59_13490</name>
</gene>
<dbReference type="RefSeq" id="WP_096146762.1">
    <property type="nucleotide sequence ID" value="NZ_BJME01000054.1"/>
</dbReference>
<feature type="transmembrane region" description="Helical" evidence="1">
    <location>
        <begin position="78"/>
        <end position="98"/>
    </location>
</feature>
<evidence type="ECO:0000313" key="2">
    <source>
        <dbReference type="EMBL" id="PCC53137.1"/>
    </source>
</evidence>
<reference evidence="5" key="3">
    <citation type="submission" date="2017-03" db="EMBL/GenBank/DDBJ databases">
        <authorList>
            <person name="Monnet C."/>
        </authorList>
    </citation>
    <scope>NUCLEOTIDE SEQUENCE [LARGE SCALE GENOMIC DNA]</scope>
    <source>
        <strain evidence="5">ATCC 9175</strain>
    </source>
</reference>
<dbReference type="AlphaFoldDB" id="A0A2A3ZNK9"/>
<keyword evidence="1" id="KW-0472">Membrane</keyword>
<sequence length="192" mass="20292">MQVEEAQEDVRRVYRGGFSGPLAAALTWFAAAAVYQWVSSDAAMAVLFFGGMFIFPLATLILKILGGPTALPKGHPSISLAMQSAFTVPLGMLVAIAVGIYEPALFFPASLIIVGAHYLTFISLYGMWLYGALAGVLVAVGTVSLFWLPSLGGISGWVGAAVLLLFAIPLYLSYRASLASETVPTDVVADER</sequence>
<accession>A0A2A3ZNK9</accession>
<feature type="transmembrane region" description="Helical" evidence="1">
    <location>
        <begin position="44"/>
        <end position="66"/>
    </location>
</feature>
<proteinExistence type="predicted"/>
<keyword evidence="1" id="KW-1133">Transmembrane helix</keyword>
<protein>
    <submittedName>
        <fullName evidence="2">Uncharacterized protein</fullName>
    </submittedName>
</protein>
<dbReference type="EMBL" id="NRHA01000014">
    <property type="protein sequence ID" value="PCC53137.1"/>
    <property type="molecule type" value="Genomic_DNA"/>
</dbReference>